<dbReference type="SUPFAM" id="SSF53448">
    <property type="entry name" value="Nucleotide-diphospho-sugar transferases"/>
    <property type="match status" value="1"/>
</dbReference>
<evidence type="ECO:0000313" key="2">
    <source>
        <dbReference type="Proteomes" id="UP000030762"/>
    </source>
</evidence>
<accession>T0R6L6</accession>
<proteinExistence type="predicted"/>
<protein>
    <submittedName>
        <fullName evidence="1">Uncharacterized protein</fullName>
    </submittedName>
</protein>
<dbReference type="RefSeq" id="XP_008603979.1">
    <property type="nucleotide sequence ID" value="XM_008605757.1"/>
</dbReference>
<dbReference type="OrthoDB" id="2014201at2759"/>
<dbReference type="InterPro" id="IPR002495">
    <property type="entry name" value="Glyco_trans_8"/>
</dbReference>
<dbReference type="Pfam" id="PF01501">
    <property type="entry name" value="Glyco_transf_8"/>
    <property type="match status" value="1"/>
</dbReference>
<dbReference type="GeneID" id="19941013"/>
<dbReference type="InParanoid" id="T0R6L6"/>
<dbReference type="VEuPathDB" id="FungiDB:SDRG_00286"/>
<dbReference type="AlphaFoldDB" id="T0R6L6"/>
<evidence type="ECO:0000313" key="1">
    <source>
        <dbReference type="EMBL" id="EQC42556.1"/>
    </source>
</evidence>
<dbReference type="InterPro" id="IPR050587">
    <property type="entry name" value="GNT1/Glycosyltrans_8"/>
</dbReference>
<dbReference type="OMA" id="WRRTDQT"/>
<sequence>MARAYATLVCTDAYAIGAQVLRASLHRVGSTLPLVVLVTPNVSASVRMQLTTSLENALLYDVAPIPLRSDQATRYAFARFQHAWAKLRVFELEMFDTIVFLDADMLCVRNMDDLFDAIAPDATTIAASRACTCNPQRITHYPPSWTPASCAYSETTNNVRRYFNSGMLVLHPSCATLESLLAKLQGERSVERFVFSDQCFLNEAFPDFIDVPYVFNALKTLPIAHPRLWQLEDVKAIHYILEKPWHVEVLAGGPYDDLYALWWEVASHVKDRLQPCFNAP</sequence>
<dbReference type="Proteomes" id="UP000030762">
    <property type="component" value="Unassembled WGS sequence"/>
</dbReference>
<keyword evidence="2" id="KW-1185">Reference proteome</keyword>
<gene>
    <name evidence="1" type="ORF">SDRG_00286</name>
</gene>
<dbReference type="GO" id="GO:0016757">
    <property type="term" value="F:glycosyltransferase activity"/>
    <property type="evidence" value="ECO:0007669"/>
    <property type="project" value="InterPro"/>
</dbReference>
<name>T0R6L6_SAPDV</name>
<dbReference type="Gene3D" id="3.90.550.10">
    <property type="entry name" value="Spore Coat Polysaccharide Biosynthesis Protein SpsA, Chain A"/>
    <property type="match status" value="1"/>
</dbReference>
<reference evidence="1 2" key="1">
    <citation type="submission" date="2012-04" db="EMBL/GenBank/DDBJ databases">
        <title>The Genome Sequence of Saprolegnia declina VS20.</title>
        <authorList>
            <consortium name="The Broad Institute Genome Sequencing Platform"/>
            <person name="Russ C."/>
            <person name="Nusbaum C."/>
            <person name="Tyler B."/>
            <person name="van West P."/>
            <person name="Dieguez-Uribeondo J."/>
            <person name="de Bruijn I."/>
            <person name="Tripathy S."/>
            <person name="Jiang R."/>
            <person name="Young S.K."/>
            <person name="Zeng Q."/>
            <person name="Gargeya S."/>
            <person name="Fitzgerald M."/>
            <person name="Haas B."/>
            <person name="Abouelleil A."/>
            <person name="Alvarado L."/>
            <person name="Arachchi H.M."/>
            <person name="Berlin A."/>
            <person name="Chapman S.B."/>
            <person name="Goldberg J."/>
            <person name="Griggs A."/>
            <person name="Gujja S."/>
            <person name="Hansen M."/>
            <person name="Howarth C."/>
            <person name="Imamovic A."/>
            <person name="Larimer J."/>
            <person name="McCowen C."/>
            <person name="Montmayeur A."/>
            <person name="Murphy C."/>
            <person name="Neiman D."/>
            <person name="Pearson M."/>
            <person name="Priest M."/>
            <person name="Roberts A."/>
            <person name="Saif S."/>
            <person name="Shea T."/>
            <person name="Sisk P."/>
            <person name="Sykes S."/>
            <person name="Wortman J."/>
            <person name="Nusbaum C."/>
            <person name="Birren B."/>
        </authorList>
    </citation>
    <scope>NUCLEOTIDE SEQUENCE [LARGE SCALE GENOMIC DNA]</scope>
    <source>
        <strain evidence="1 2">VS20</strain>
    </source>
</reference>
<organism evidence="1 2">
    <name type="scientific">Saprolegnia diclina (strain VS20)</name>
    <dbReference type="NCBI Taxonomy" id="1156394"/>
    <lineage>
        <taxon>Eukaryota</taxon>
        <taxon>Sar</taxon>
        <taxon>Stramenopiles</taxon>
        <taxon>Oomycota</taxon>
        <taxon>Saprolegniomycetes</taxon>
        <taxon>Saprolegniales</taxon>
        <taxon>Saprolegniaceae</taxon>
        <taxon>Saprolegnia</taxon>
    </lineage>
</organism>
<dbReference type="InterPro" id="IPR029044">
    <property type="entry name" value="Nucleotide-diphossugar_trans"/>
</dbReference>
<dbReference type="PANTHER" id="PTHR11183">
    <property type="entry name" value="GLYCOGENIN SUBFAMILY MEMBER"/>
    <property type="match status" value="1"/>
</dbReference>
<dbReference type="STRING" id="1156394.T0R6L6"/>
<dbReference type="EMBL" id="JH767132">
    <property type="protein sequence ID" value="EQC42556.1"/>
    <property type="molecule type" value="Genomic_DNA"/>
</dbReference>
<dbReference type="eggNOG" id="KOG1950">
    <property type="taxonomic scope" value="Eukaryota"/>
</dbReference>